<keyword evidence="2" id="KW-0472">Membrane</keyword>
<feature type="compositionally biased region" description="Gly residues" evidence="1">
    <location>
        <begin position="311"/>
        <end position="325"/>
    </location>
</feature>
<gene>
    <name evidence="4" type="ORF">AB2B41_21680</name>
</gene>
<dbReference type="Proteomes" id="UP001556098">
    <property type="component" value="Unassembled WGS sequence"/>
</dbReference>
<evidence type="ECO:0000313" key="4">
    <source>
        <dbReference type="EMBL" id="MEW9922217.1"/>
    </source>
</evidence>
<evidence type="ECO:0000256" key="1">
    <source>
        <dbReference type="SAM" id="MobiDB-lite"/>
    </source>
</evidence>
<comment type="caution">
    <text evidence="4">The sequence shown here is derived from an EMBL/GenBank/DDBJ whole genome shotgun (WGS) entry which is preliminary data.</text>
</comment>
<accession>A0ABV3RUN0</accession>
<dbReference type="InterPro" id="IPR028087">
    <property type="entry name" value="Tad_N"/>
</dbReference>
<dbReference type="EMBL" id="JBFNXX010000037">
    <property type="protein sequence ID" value="MEW9922217.1"/>
    <property type="molecule type" value="Genomic_DNA"/>
</dbReference>
<evidence type="ECO:0000259" key="3">
    <source>
        <dbReference type="Pfam" id="PF13400"/>
    </source>
</evidence>
<protein>
    <submittedName>
        <fullName evidence="4">Pilus assembly protein TadG-related protein</fullName>
    </submittedName>
</protein>
<name>A0ABV3RUN0_9RHOB</name>
<evidence type="ECO:0000256" key="2">
    <source>
        <dbReference type="SAM" id="Phobius"/>
    </source>
</evidence>
<proteinExistence type="predicted"/>
<feature type="domain" description="Putative Flp pilus-assembly TadG-like N-terminal" evidence="3">
    <location>
        <begin position="22"/>
        <end position="68"/>
    </location>
</feature>
<organism evidence="4 5">
    <name type="scientific">Sulfitobacter sediminis</name>
    <dbReference type="NCBI Taxonomy" id="3234186"/>
    <lineage>
        <taxon>Bacteria</taxon>
        <taxon>Pseudomonadati</taxon>
        <taxon>Pseudomonadota</taxon>
        <taxon>Alphaproteobacteria</taxon>
        <taxon>Rhodobacterales</taxon>
        <taxon>Roseobacteraceae</taxon>
        <taxon>Sulfitobacter</taxon>
    </lineage>
</organism>
<keyword evidence="5" id="KW-1185">Reference proteome</keyword>
<keyword evidence="2" id="KW-0812">Transmembrane</keyword>
<dbReference type="Pfam" id="PF13400">
    <property type="entry name" value="Tad"/>
    <property type="match status" value="1"/>
</dbReference>
<feature type="transmembrane region" description="Helical" evidence="2">
    <location>
        <begin position="21"/>
        <end position="43"/>
    </location>
</feature>
<sequence>MRKLTKVRKPRGIRALFKAEGGTILAIWGVSLTAFLGLVAMSFDLGRINITQTEMQSYVDHVALAAAGELDGELDSITRATLAANTLVSDYQTFAAGGQALGPTDFTLTFFSELPEADTDTMTGATTNPRDAAYVRVKAVTKTVDLTFGAAFVALSGTDGPDNTITATAVAGFTQFACDVTPLMFCLPSAGYDADSNIGDMLHLRSGGQGSAWGPGDFGFLDPAKIKVDDGGPCDGLSGVQLDTCLMGAVGSITQCFSMRGVDIEPGQKVGNFEAAINVRFDIYRAVVNNKRNDPDYAPAPNVIKGIKPDTGGGNGGNAGGGNQCIGGNETTTNDTVGLPRDTCIINGSCGRIGNGAWDRTEYVDRNYGNANGILEAGEDPHPNAGTRYEYYLAEIAAAGANAPILTGREETGRPMCSVNQTNDPERRVVIAAGIDCNANPISGAQQDVPVREFFKIFLTEPAGTDGATPPNFEIFGEVAGSAGGTGGGGIAGATFHDVVQLYR</sequence>
<keyword evidence="2" id="KW-1133">Transmembrane helix</keyword>
<reference evidence="4 5" key="1">
    <citation type="submission" date="2024-07" db="EMBL/GenBank/DDBJ databases">
        <title>Marimonas sp.nov., isolated from tidal-flat sediment.</title>
        <authorList>
            <person name="Jayan J.N."/>
            <person name="Lee S.S."/>
        </authorList>
    </citation>
    <scope>NUCLEOTIDE SEQUENCE [LARGE SCALE GENOMIC DNA]</scope>
    <source>
        <strain evidence="4 5">MJW-29</strain>
    </source>
</reference>
<evidence type="ECO:0000313" key="5">
    <source>
        <dbReference type="Proteomes" id="UP001556098"/>
    </source>
</evidence>
<feature type="region of interest" description="Disordered" evidence="1">
    <location>
        <begin position="310"/>
        <end position="331"/>
    </location>
</feature>